<dbReference type="PANTHER" id="PTHR46193">
    <property type="entry name" value="6-PHOSPHOGLUCONATE PHOSPHATASE"/>
    <property type="match status" value="1"/>
</dbReference>
<dbReference type="NCBIfam" id="TIGR01509">
    <property type="entry name" value="HAD-SF-IA-v3"/>
    <property type="match status" value="1"/>
</dbReference>
<evidence type="ECO:0000256" key="1">
    <source>
        <dbReference type="ARBA" id="ARBA00001946"/>
    </source>
</evidence>
<dbReference type="GO" id="GO:0003824">
    <property type="term" value="F:catalytic activity"/>
    <property type="evidence" value="ECO:0007669"/>
    <property type="project" value="UniProtKB-ARBA"/>
</dbReference>
<dbReference type="SUPFAM" id="SSF56784">
    <property type="entry name" value="HAD-like"/>
    <property type="match status" value="1"/>
</dbReference>
<dbReference type="Gene3D" id="3.40.50.1000">
    <property type="entry name" value="HAD superfamily/HAD-like"/>
    <property type="match status" value="1"/>
</dbReference>
<dbReference type="InterPro" id="IPR006439">
    <property type="entry name" value="HAD-SF_hydro_IA"/>
</dbReference>
<comment type="caution">
    <text evidence="5">The sequence shown here is derived from an EMBL/GenBank/DDBJ whole genome shotgun (WGS) entry which is preliminary data.</text>
</comment>
<keyword evidence="6" id="KW-1185">Reference proteome</keyword>
<evidence type="ECO:0000256" key="3">
    <source>
        <dbReference type="ARBA" id="ARBA00022723"/>
    </source>
</evidence>
<dbReference type="Proteomes" id="UP000092713">
    <property type="component" value="Unassembled WGS sequence"/>
</dbReference>
<dbReference type="STRING" id="1747903.ASR47_1003165"/>
<dbReference type="Pfam" id="PF00702">
    <property type="entry name" value="Hydrolase"/>
    <property type="match status" value="1"/>
</dbReference>
<dbReference type="SFLD" id="SFLDS00003">
    <property type="entry name" value="Haloacid_Dehalogenase"/>
    <property type="match status" value="1"/>
</dbReference>
<keyword evidence="3" id="KW-0479">Metal-binding</keyword>
<dbReference type="InterPro" id="IPR051600">
    <property type="entry name" value="Beta-PGM-like"/>
</dbReference>
<comment type="similarity">
    <text evidence="2">Belongs to the HAD-like hydrolase superfamily. CbbY/CbbZ/Gph/YieH family.</text>
</comment>
<comment type="cofactor">
    <cofactor evidence="1">
        <name>Mg(2+)</name>
        <dbReference type="ChEBI" id="CHEBI:18420"/>
    </cofactor>
</comment>
<sequence>MPDTITTESPYTHLISDCDGVLIDSEAVALQALLDLLAPRLADLPEGVTLQGLIEPRLGLRLVPLMRDIYAELGLPPLPEEELLAIAHGVNLRCDEQLSAVPGVAQALAAIGLPKAVASNSVSARVHAALTRTGMVDLFGGRYFTPDLVGHAKPHPGLYLAAAAGFGVPPGQCLVLEDSVTGVTAAVAAGMTVLGFIGGGHIAEGQEARLKAAGAAHVFSDMSKLPALVAQIRG</sequence>
<dbReference type="OrthoDB" id="9800058at2"/>
<dbReference type="InterPro" id="IPR023214">
    <property type="entry name" value="HAD_sf"/>
</dbReference>
<proteinExistence type="inferred from homology"/>
<dbReference type="SFLD" id="SFLDG01129">
    <property type="entry name" value="C1.5:_HAD__Beta-PGM__Phosphata"/>
    <property type="match status" value="1"/>
</dbReference>
<accession>A0A1A7BYF3</accession>
<keyword evidence="4" id="KW-0460">Magnesium</keyword>
<reference evidence="5 6" key="1">
    <citation type="submission" date="2016-04" db="EMBL/GenBank/DDBJ databases">
        <title>Draft genome sequence of Janthinobacterium psychrotolerans sp. nov., isolated from freshwater sediments in Denmark.</title>
        <authorList>
            <person name="Gong X."/>
            <person name="Skrivergaard S."/>
            <person name="Korsgaard B.S."/>
            <person name="Schreiber L."/>
            <person name="Marshall I.P."/>
            <person name="Finster K."/>
            <person name="Schramm A."/>
        </authorList>
    </citation>
    <scope>NUCLEOTIDE SEQUENCE [LARGE SCALE GENOMIC DNA]</scope>
    <source>
        <strain evidence="5 6">S3-2</strain>
    </source>
</reference>
<name>A0A1A7BYF3_9BURK</name>
<evidence type="ECO:0000313" key="6">
    <source>
        <dbReference type="Proteomes" id="UP000092713"/>
    </source>
</evidence>
<organism evidence="5 6">
    <name type="scientific">Janthinobacterium psychrotolerans</name>
    <dbReference type="NCBI Taxonomy" id="1747903"/>
    <lineage>
        <taxon>Bacteria</taxon>
        <taxon>Pseudomonadati</taxon>
        <taxon>Pseudomonadota</taxon>
        <taxon>Betaproteobacteria</taxon>
        <taxon>Burkholderiales</taxon>
        <taxon>Oxalobacteraceae</taxon>
        <taxon>Janthinobacterium</taxon>
    </lineage>
</organism>
<dbReference type="PANTHER" id="PTHR46193:SF10">
    <property type="entry name" value="6-PHOSPHOGLUCONATE PHOSPHATASE"/>
    <property type="match status" value="1"/>
</dbReference>
<protein>
    <submittedName>
        <fullName evidence="5">Haloacid dehalogenase superfamily, subfamily IA, variant 3 with third motif having DD or ED</fullName>
    </submittedName>
</protein>
<dbReference type="InterPro" id="IPR023198">
    <property type="entry name" value="PGP-like_dom2"/>
</dbReference>
<dbReference type="Gene3D" id="1.10.150.240">
    <property type="entry name" value="Putative phosphatase, domain 2"/>
    <property type="match status" value="1"/>
</dbReference>
<dbReference type="PATRIC" id="fig|1747903.4.peg.1024"/>
<evidence type="ECO:0000256" key="2">
    <source>
        <dbReference type="ARBA" id="ARBA00006171"/>
    </source>
</evidence>
<gene>
    <name evidence="5" type="ORF">ASR47_1003165</name>
</gene>
<dbReference type="InterPro" id="IPR036412">
    <property type="entry name" value="HAD-like_sf"/>
</dbReference>
<dbReference type="AlphaFoldDB" id="A0A1A7BYF3"/>
<dbReference type="EMBL" id="LOCQ01000060">
    <property type="protein sequence ID" value="OBV37505.1"/>
    <property type="molecule type" value="Genomic_DNA"/>
</dbReference>
<dbReference type="GO" id="GO:0046872">
    <property type="term" value="F:metal ion binding"/>
    <property type="evidence" value="ECO:0007669"/>
    <property type="project" value="UniProtKB-KW"/>
</dbReference>
<evidence type="ECO:0000313" key="5">
    <source>
        <dbReference type="EMBL" id="OBV37505.1"/>
    </source>
</evidence>
<evidence type="ECO:0000256" key="4">
    <source>
        <dbReference type="ARBA" id="ARBA00022842"/>
    </source>
</evidence>
<dbReference type="RefSeq" id="WP_065309745.1">
    <property type="nucleotide sequence ID" value="NZ_LOCQ01000060.1"/>
</dbReference>